<evidence type="ECO:0000313" key="2">
    <source>
        <dbReference type="EMBL" id="KAG8080431.1"/>
    </source>
</evidence>
<dbReference type="EMBL" id="JAAALK010000282">
    <property type="protein sequence ID" value="KAG8080431.1"/>
    <property type="molecule type" value="Genomic_DNA"/>
</dbReference>
<dbReference type="InterPro" id="IPR054726">
    <property type="entry name" value="Ubiq_DUF569-assoc"/>
</dbReference>
<evidence type="ECO:0000259" key="1">
    <source>
        <dbReference type="Pfam" id="PF22932"/>
    </source>
</evidence>
<name>A0A8J5VZC3_ZIZPA</name>
<protein>
    <recommendedName>
        <fullName evidence="1">DUF569 domain-containing protein</fullName>
    </recommendedName>
</protein>
<reference evidence="2" key="1">
    <citation type="journal article" date="2021" name="bioRxiv">
        <title>Whole Genome Assembly and Annotation of Northern Wild Rice, Zizania palustris L., Supports a Whole Genome Duplication in the Zizania Genus.</title>
        <authorList>
            <person name="Haas M."/>
            <person name="Kono T."/>
            <person name="Macchietto M."/>
            <person name="Millas R."/>
            <person name="McGilp L."/>
            <person name="Shao M."/>
            <person name="Duquette J."/>
            <person name="Hirsch C.N."/>
            <person name="Kimball J."/>
        </authorList>
    </citation>
    <scope>NUCLEOTIDE SEQUENCE</scope>
    <source>
        <tissue evidence="2">Fresh leaf tissue</tissue>
    </source>
</reference>
<organism evidence="2 3">
    <name type="scientific">Zizania palustris</name>
    <name type="common">Northern wild rice</name>
    <dbReference type="NCBI Taxonomy" id="103762"/>
    <lineage>
        <taxon>Eukaryota</taxon>
        <taxon>Viridiplantae</taxon>
        <taxon>Streptophyta</taxon>
        <taxon>Embryophyta</taxon>
        <taxon>Tracheophyta</taxon>
        <taxon>Spermatophyta</taxon>
        <taxon>Magnoliopsida</taxon>
        <taxon>Liliopsida</taxon>
        <taxon>Poales</taxon>
        <taxon>Poaceae</taxon>
        <taxon>BOP clade</taxon>
        <taxon>Oryzoideae</taxon>
        <taxon>Oryzeae</taxon>
        <taxon>Zizaniinae</taxon>
        <taxon>Zizania</taxon>
    </lineage>
</organism>
<dbReference type="Proteomes" id="UP000729402">
    <property type="component" value="Unassembled WGS sequence"/>
</dbReference>
<evidence type="ECO:0000313" key="3">
    <source>
        <dbReference type="Proteomes" id="UP000729402"/>
    </source>
</evidence>
<dbReference type="PANTHER" id="PTHR31205:SF69">
    <property type="entry name" value="ACTIN CROSS-LINKING PROTEIN (DUF569)"/>
    <property type="match status" value="1"/>
</dbReference>
<dbReference type="Pfam" id="PF22932">
    <property type="entry name" value="Ubiq_DUF_assoc"/>
    <property type="match status" value="1"/>
</dbReference>
<comment type="caution">
    <text evidence="2">The sequence shown here is derived from an EMBL/GenBank/DDBJ whole genome shotgun (WGS) entry which is preliminary data.</text>
</comment>
<reference evidence="2" key="2">
    <citation type="submission" date="2021-02" db="EMBL/GenBank/DDBJ databases">
        <authorList>
            <person name="Kimball J.A."/>
            <person name="Haas M.W."/>
            <person name="Macchietto M."/>
            <person name="Kono T."/>
            <person name="Duquette J."/>
            <person name="Shao M."/>
        </authorList>
    </citation>
    <scope>NUCLEOTIDE SEQUENCE</scope>
    <source>
        <tissue evidence="2">Fresh leaf tissue</tissue>
    </source>
</reference>
<keyword evidence="3" id="KW-1185">Reference proteome</keyword>
<proteinExistence type="predicted"/>
<gene>
    <name evidence="2" type="ORF">GUJ93_ZPchr0007g4736</name>
</gene>
<accession>A0A8J5VZC3</accession>
<dbReference type="AlphaFoldDB" id="A0A8J5VZC3"/>
<feature type="domain" description="DUF569" evidence="1">
    <location>
        <begin position="33"/>
        <end position="112"/>
    </location>
</feature>
<dbReference type="OrthoDB" id="1732286at2759"/>
<sequence>MERSPLFRAQTPLSPLGYITSPEPSLSRLEVDGRAIHYHIGDDNGDITDDKEGHSFHVQWQYGMSLEELLERLQEETGLKDVIICSRSPTNGKLTPLHLQLPPNNAAMHIVLVQESSKCKIFFSSVAAHTIAFTFHTQEIRYFDAGNN</sequence>
<dbReference type="PANTHER" id="PTHR31205">
    <property type="entry name" value="ACTIN CROSS-LINKING PROTEIN (DUF569)"/>
    <property type="match status" value="1"/>
</dbReference>